<feature type="domain" description="Methyltransferase" evidence="1">
    <location>
        <begin position="127"/>
        <end position="235"/>
    </location>
</feature>
<proteinExistence type="predicted"/>
<protein>
    <submittedName>
        <fullName evidence="2">Methyltransferase</fullName>
    </submittedName>
</protein>
<dbReference type="GO" id="GO:0032259">
    <property type="term" value="P:methylation"/>
    <property type="evidence" value="ECO:0007669"/>
    <property type="project" value="UniProtKB-KW"/>
</dbReference>
<evidence type="ECO:0000313" key="2">
    <source>
        <dbReference type="EMBL" id="NKI18500.1"/>
    </source>
</evidence>
<keyword evidence="2" id="KW-0808">Transferase</keyword>
<keyword evidence="2" id="KW-0489">Methyltransferase</keyword>
<dbReference type="InterPro" id="IPR025714">
    <property type="entry name" value="Methyltranfer_dom"/>
</dbReference>
<keyword evidence="3" id="KW-1185">Reference proteome</keyword>
<evidence type="ECO:0000259" key="1">
    <source>
        <dbReference type="Pfam" id="PF13679"/>
    </source>
</evidence>
<dbReference type="PANTHER" id="PTHR13369">
    <property type="match status" value="1"/>
</dbReference>
<dbReference type="PANTHER" id="PTHR13369:SF0">
    <property type="entry name" value="GLUTATHIONE S-TRANSFERASE C-TERMINAL DOMAIN-CONTAINING PROTEIN"/>
    <property type="match status" value="1"/>
</dbReference>
<name>A0ABX1GH07_9GAMM</name>
<organism evidence="2 3">
    <name type="scientific">Spongiibacter thalassae</name>
    <dbReference type="NCBI Taxonomy" id="2721624"/>
    <lineage>
        <taxon>Bacteria</taxon>
        <taxon>Pseudomonadati</taxon>
        <taxon>Pseudomonadota</taxon>
        <taxon>Gammaproteobacteria</taxon>
        <taxon>Cellvibrionales</taxon>
        <taxon>Spongiibacteraceae</taxon>
        <taxon>Spongiibacter</taxon>
    </lineage>
</organism>
<dbReference type="Pfam" id="PF13679">
    <property type="entry name" value="Methyltransf_32"/>
    <property type="match status" value="1"/>
</dbReference>
<dbReference type="RefSeq" id="WP_168451036.1">
    <property type="nucleotide sequence ID" value="NZ_JAAWWK010000005.1"/>
</dbReference>
<dbReference type="Proteomes" id="UP000765845">
    <property type="component" value="Unassembled WGS sequence"/>
</dbReference>
<dbReference type="GO" id="GO:0008168">
    <property type="term" value="F:methyltransferase activity"/>
    <property type="evidence" value="ECO:0007669"/>
    <property type="project" value="UniProtKB-KW"/>
</dbReference>
<dbReference type="EMBL" id="JAAWWK010000005">
    <property type="protein sequence ID" value="NKI18500.1"/>
    <property type="molecule type" value="Genomic_DNA"/>
</dbReference>
<gene>
    <name evidence="2" type="ORF">HCU74_13875</name>
</gene>
<accession>A0ABX1GH07</accession>
<evidence type="ECO:0000313" key="3">
    <source>
        <dbReference type="Proteomes" id="UP000765845"/>
    </source>
</evidence>
<comment type="caution">
    <text evidence="2">The sequence shown here is derived from an EMBL/GenBank/DDBJ whole genome shotgun (WGS) entry which is preliminary data.</text>
</comment>
<reference evidence="2 3" key="1">
    <citation type="submission" date="2020-04" db="EMBL/GenBank/DDBJ databases">
        <authorList>
            <person name="Yoon J."/>
        </authorList>
    </citation>
    <scope>NUCLEOTIDE SEQUENCE [LARGE SCALE GENOMIC DNA]</scope>
    <source>
        <strain evidence="2 3">KMU-166</strain>
    </source>
</reference>
<sequence length="418" mass="46530">MTPALDYSPINDCRDALSRIDDVLTRHRPFWQARPFSEQSVPDWIAEHPALAKLLLGLDDDSVDRLQGSDTALLDALENHFPVCADIRQLIALPAASQPQCSEPPAGIPGNKWRQIDAFVAAASPLRAPYFEWCCGKSFLGEALVTGCFANAEADPVLSGVDIDAALLEAARHRAVPKRQLICADVLGDDLSGSLHHDHHLLGLHACGGLHQRMLSLGAEQQCHRISLSPCCYHRFIADYQPLSQFLRAASLRVSADDLRLAVRQSKTARRGERDARRQLQVWHLALLEQRQQQGRELSRFQSLPHSAVKRGFDDFCRRQLAANQYPEDLVTVNDVDMDAAELRLRNAERLGLAAMVFRRLLEMRCVLDSAQYLCEQGYVVALTQFCDSAISPRNILIDARRDDSCGGKAQRESTALP</sequence>